<sequence>MLIFLRNTAVVKRSEERLLLTVLARCVVKGPVVLPITMNKPVKVEGLAHLCFLPNGRFTGRVVGPADHQYAIVGGADYCCGPDDPHDHKCCYEDSCKLRDLTVMDYEGFGESTLIPRVLQSGGDNCSLTSKNVKFITDQLITGKKAEEYIEKYFQAELLGKDCYVCVGNMQISFPEPLVEEDK</sequence>
<comment type="caution">
    <text evidence="1">The sequence shown here is derived from an EMBL/GenBank/DDBJ whole genome shotgun (WGS) entry which is preliminary data.</text>
</comment>
<name>A0ABD0K8Z8_9CAEN</name>
<evidence type="ECO:0000313" key="2">
    <source>
        <dbReference type="Proteomes" id="UP001519460"/>
    </source>
</evidence>
<organism evidence="1 2">
    <name type="scientific">Batillaria attramentaria</name>
    <dbReference type="NCBI Taxonomy" id="370345"/>
    <lineage>
        <taxon>Eukaryota</taxon>
        <taxon>Metazoa</taxon>
        <taxon>Spiralia</taxon>
        <taxon>Lophotrochozoa</taxon>
        <taxon>Mollusca</taxon>
        <taxon>Gastropoda</taxon>
        <taxon>Caenogastropoda</taxon>
        <taxon>Sorbeoconcha</taxon>
        <taxon>Cerithioidea</taxon>
        <taxon>Batillariidae</taxon>
        <taxon>Batillaria</taxon>
    </lineage>
</organism>
<accession>A0ABD0K8Z8</accession>
<dbReference type="EMBL" id="JACVVK020000225">
    <property type="protein sequence ID" value="KAK7483553.1"/>
    <property type="molecule type" value="Genomic_DNA"/>
</dbReference>
<gene>
    <name evidence="1" type="ORF">BaRGS_00025227</name>
</gene>
<protein>
    <recommendedName>
        <fullName evidence="3">Phospholipid scramblase</fullName>
    </recommendedName>
</protein>
<proteinExistence type="predicted"/>
<dbReference type="Proteomes" id="UP001519460">
    <property type="component" value="Unassembled WGS sequence"/>
</dbReference>
<reference evidence="1 2" key="1">
    <citation type="journal article" date="2023" name="Sci. Data">
        <title>Genome assembly of the Korean intertidal mud-creeper Batillaria attramentaria.</title>
        <authorList>
            <person name="Patra A.K."/>
            <person name="Ho P.T."/>
            <person name="Jun S."/>
            <person name="Lee S.J."/>
            <person name="Kim Y."/>
            <person name="Won Y.J."/>
        </authorList>
    </citation>
    <scope>NUCLEOTIDE SEQUENCE [LARGE SCALE GENOMIC DNA]</scope>
    <source>
        <strain evidence="1">Wonlab-2016</strain>
    </source>
</reference>
<evidence type="ECO:0000313" key="1">
    <source>
        <dbReference type="EMBL" id="KAK7483553.1"/>
    </source>
</evidence>
<keyword evidence="2" id="KW-1185">Reference proteome</keyword>
<evidence type="ECO:0008006" key="3">
    <source>
        <dbReference type="Google" id="ProtNLM"/>
    </source>
</evidence>
<dbReference type="AlphaFoldDB" id="A0ABD0K8Z8"/>